<evidence type="ECO:0000256" key="2">
    <source>
        <dbReference type="ARBA" id="ARBA00022801"/>
    </source>
</evidence>
<accession>A0A163FCU7</accession>
<dbReference type="OrthoDB" id="9803913at2"/>
<keyword evidence="3" id="KW-0269">Exonuclease</keyword>
<reference evidence="5 6" key="1">
    <citation type="submission" date="2016-01" db="EMBL/GenBank/DDBJ databases">
        <title>Whole genome sequencing of Bhargavaea cecembensis T14.</title>
        <authorList>
            <person name="Hong K.W."/>
        </authorList>
    </citation>
    <scope>NUCLEOTIDE SEQUENCE [LARGE SCALE GENOMIC DNA]</scope>
    <source>
        <strain evidence="5 6">T14</strain>
    </source>
</reference>
<keyword evidence="1" id="KW-0540">Nuclease</keyword>
<keyword evidence="2" id="KW-0378">Hydrolase</keyword>
<dbReference type="PANTHER" id="PTHR30231">
    <property type="entry name" value="DNA POLYMERASE III SUBUNIT EPSILON"/>
    <property type="match status" value="1"/>
</dbReference>
<dbReference type="GO" id="GO:0005829">
    <property type="term" value="C:cytosol"/>
    <property type="evidence" value="ECO:0007669"/>
    <property type="project" value="TreeGrafter"/>
</dbReference>
<dbReference type="InterPro" id="IPR012337">
    <property type="entry name" value="RNaseH-like_sf"/>
</dbReference>
<evidence type="ECO:0000259" key="4">
    <source>
        <dbReference type="SMART" id="SM00479"/>
    </source>
</evidence>
<dbReference type="GO" id="GO:0045004">
    <property type="term" value="P:DNA replication proofreading"/>
    <property type="evidence" value="ECO:0007669"/>
    <property type="project" value="TreeGrafter"/>
</dbReference>
<protein>
    <submittedName>
        <fullName evidence="5">DNA polymerase III subunit epsilon</fullName>
    </submittedName>
</protein>
<dbReference type="GO" id="GO:0003887">
    <property type="term" value="F:DNA-directed DNA polymerase activity"/>
    <property type="evidence" value="ECO:0007669"/>
    <property type="project" value="InterPro"/>
</dbReference>
<dbReference type="Gene3D" id="3.30.420.10">
    <property type="entry name" value="Ribonuclease H-like superfamily/Ribonuclease H"/>
    <property type="match status" value="1"/>
</dbReference>
<dbReference type="NCBIfam" id="TIGR00573">
    <property type="entry name" value="dnaq"/>
    <property type="match status" value="1"/>
</dbReference>
<dbReference type="EMBL" id="LQNT01000009">
    <property type="protein sequence ID" value="KZE38401.1"/>
    <property type="molecule type" value="Genomic_DNA"/>
</dbReference>
<evidence type="ECO:0000256" key="3">
    <source>
        <dbReference type="ARBA" id="ARBA00022839"/>
    </source>
</evidence>
<dbReference type="Pfam" id="PF00929">
    <property type="entry name" value="RNase_T"/>
    <property type="match status" value="1"/>
</dbReference>
<dbReference type="GO" id="GO:0008408">
    <property type="term" value="F:3'-5' exonuclease activity"/>
    <property type="evidence" value="ECO:0007669"/>
    <property type="project" value="TreeGrafter"/>
</dbReference>
<evidence type="ECO:0000313" key="6">
    <source>
        <dbReference type="Proteomes" id="UP000076490"/>
    </source>
</evidence>
<dbReference type="AlphaFoldDB" id="A0A163FCU7"/>
<dbReference type="InterPro" id="IPR036397">
    <property type="entry name" value="RNaseH_sf"/>
</dbReference>
<dbReference type="GO" id="GO:0003677">
    <property type="term" value="F:DNA binding"/>
    <property type="evidence" value="ECO:0007669"/>
    <property type="project" value="InterPro"/>
</dbReference>
<dbReference type="InterPro" id="IPR006054">
    <property type="entry name" value="DnaQ"/>
</dbReference>
<dbReference type="InterPro" id="IPR013520">
    <property type="entry name" value="Ribonucl_H"/>
</dbReference>
<dbReference type="Proteomes" id="UP000076490">
    <property type="component" value="Unassembled WGS sequence"/>
</dbReference>
<feature type="domain" description="Exonuclease" evidence="4">
    <location>
        <begin position="41"/>
        <end position="205"/>
    </location>
</feature>
<name>A0A163FCU7_9BACL</name>
<dbReference type="FunFam" id="3.30.420.10:FF:000045">
    <property type="entry name" value="3'-5' exonuclease DinG"/>
    <property type="match status" value="1"/>
</dbReference>
<organism evidence="5 6">
    <name type="scientific">Bhargavaea cecembensis</name>
    <dbReference type="NCBI Taxonomy" id="394098"/>
    <lineage>
        <taxon>Bacteria</taxon>
        <taxon>Bacillati</taxon>
        <taxon>Bacillota</taxon>
        <taxon>Bacilli</taxon>
        <taxon>Bacillales</taxon>
        <taxon>Caryophanaceae</taxon>
        <taxon>Bhargavaea</taxon>
    </lineage>
</organism>
<evidence type="ECO:0000313" key="5">
    <source>
        <dbReference type="EMBL" id="KZE38401.1"/>
    </source>
</evidence>
<dbReference type="SMART" id="SM00479">
    <property type="entry name" value="EXOIII"/>
    <property type="match status" value="1"/>
</dbReference>
<evidence type="ECO:0000256" key="1">
    <source>
        <dbReference type="ARBA" id="ARBA00022722"/>
    </source>
</evidence>
<dbReference type="CDD" id="cd06127">
    <property type="entry name" value="DEDDh"/>
    <property type="match status" value="1"/>
</dbReference>
<comment type="caution">
    <text evidence="5">The sequence shown here is derived from an EMBL/GenBank/DDBJ whole genome shotgun (WGS) entry which is preliminary data.</text>
</comment>
<dbReference type="RefSeq" id="WP_063179845.1">
    <property type="nucleotide sequence ID" value="NZ_LQNT01000009.1"/>
</dbReference>
<dbReference type="PANTHER" id="PTHR30231:SF41">
    <property type="entry name" value="DNA POLYMERASE III SUBUNIT EPSILON"/>
    <property type="match status" value="1"/>
</dbReference>
<gene>
    <name evidence="5" type="ORF">AV656_05660</name>
</gene>
<proteinExistence type="predicted"/>
<sequence>MVNPRREVETLLEEKIRKQRKQARPPRRPRRYKTSVRKAASYVVLDFETTGFRSGADRIIQIGAVKYKEHEKTGTFETLVNPKRHIPPRITQLTGITNESVKNAPTVDEIIGGLIDFIGDLPLVAHNAAFDMSFLYAIEDLYDIPIPEYTVIDTVQLSRKVITETPDHKLTTLSRYLRLEHDAHDAIGDCLVTAKLYQHCLSVIG</sequence>
<dbReference type="SUPFAM" id="SSF53098">
    <property type="entry name" value="Ribonuclease H-like"/>
    <property type="match status" value="1"/>
</dbReference>